<dbReference type="Proteomes" id="UP000766570">
    <property type="component" value="Unassembled WGS sequence"/>
</dbReference>
<reference evidence="7 8" key="1">
    <citation type="submission" date="2021-03" db="EMBL/GenBank/DDBJ databases">
        <title>Sequencing the genomes of 1000 actinobacteria strains.</title>
        <authorList>
            <person name="Klenk H.-P."/>
        </authorList>
    </citation>
    <scope>NUCLEOTIDE SEQUENCE [LARGE SCALE GENOMIC DNA]</scope>
    <source>
        <strain evidence="7 8">DSM 15454</strain>
    </source>
</reference>
<name>A0ABS4WI70_9MICC</name>
<accession>A0ABS4WI70</accession>
<dbReference type="RefSeq" id="WP_209910015.1">
    <property type="nucleotide sequence ID" value="NZ_BAAAMI010000016.1"/>
</dbReference>
<dbReference type="SMART" id="SM00079">
    <property type="entry name" value="PBPe"/>
    <property type="match status" value="1"/>
</dbReference>
<keyword evidence="3 4" id="KW-0732">Signal</keyword>
<dbReference type="Gene3D" id="3.40.190.10">
    <property type="entry name" value="Periplasmic binding protein-like II"/>
    <property type="match status" value="2"/>
</dbReference>
<dbReference type="InterPro" id="IPR001638">
    <property type="entry name" value="Solute-binding_3/MltF_N"/>
</dbReference>
<proteinExistence type="inferred from homology"/>
<comment type="caution">
    <text evidence="7">The sequence shown here is derived from an EMBL/GenBank/DDBJ whole genome shotgun (WGS) entry which is preliminary data.</text>
</comment>
<dbReference type="CDD" id="cd13690">
    <property type="entry name" value="PBP2_GluB"/>
    <property type="match status" value="1"/>
</dbReference>
<dbReference type="InterPro" id="IPR001320">
    <property type="entry name" value="Iontro_rcpt_C"/>
</dbReference>
<evidence type="ECO:0000256" key="3">
    <source>
        <dbReference type="ARBA" id="ARBA00022729"/>
    </source>
</evidence>
<evidence type="ECO:0000256" key="1">
    <source>
        <dbReference type="ARBA" id="ARBA00010333"/>
    </source>
</evidence>
<evidence type="ECO:0000313" key="8">
    <source>
        <dbReference type="Proteomes" id="UP000766570"/>
    </source>
</evidence>
<protein>
    <submittedName>
        <fullName evidence="7">Glutamate transport system substrate-binding protein</fullName>
    </submittedName>
</protein>
<dbReference type="EMBL" id="JAGIOE010000001">
    <property type="protein sequence ID" value="MBP2375828.1"/>
    <property type="molecule type" value="Genomic_DNA"/>
</dbReference>
<evidence type="ECO:0000256" key="2">
    <source>
        <dbReference type="ARBA" id="ARBA00022448"/>
    </source>
</evidence>
<feature type="signal peptide" evidence="4">
    <location>
        <begin position="1"/>
        <end position="23"/>
    </location>
</feature>
<dbReference type="PANTHER" id="PTHR30085">
    <property type="entry name" value="AMINO ACID ABC TRANSPORTER PERMEASE"/>
    <property type="match status" value="1"/>
</dbReference>
<dbReference type="PROSITE" id="PS51257">
    <property type="entry name" value="PROKAR_LIPOPROTEIN"/>
    <property type="match status" value="1"/>
</dbReference>
<dbReference type="InterPro" id="IPR051455">
    <property type="entry name" value="Bact_solute-bind_prot3"/>
</dbReference>
<dbReference type="Pfam" id="PF00497">
    <property type="entry name" value="SBP_bac_3"/>
    <property type="match status" value="1"/>
</dbReference>
<sequence>MFTSVSRRSIVGIVAASAALALAGCSGGAGLPGDLPGAGADAASAAVLKDAPVASAAQILPGSTMEAIKNRGKLIVATALDAPLVSQQDPLNPENVTGMDAELAKLLATYILGEPKVQWVPSSAETREAMLANGTVDVVMSTYTITTKRAEQISFAGPYFTSGLAVAVKADNTTIGGIDDLAGKNVIVQTGSPGVTQMPEKQPSATLVPFATTPQGVQALVQGRGDAYVQDYVLLSSQAANNKDIKIVGLPFTEEPYGIGIKHDNTQFKDFINTWLKAVQDGGQWNQVWESTLGTVTDSDAPKPPAIGSVPGS</sequence>
<dbReference type="SMART" id="SM00062">
    <property type="entry name" value="PBPb"/>
    <property type="match status" value="1"/>
</dbReference>
<dbReference type="InterPro" id="IPR006311">
    <property type="entry name" value="TAT_signal"/>
</dbReference>
<dbReference type="PROSITE" id="PS51318">
    <property type="entry name" value="TAT"/>
    <property type="match status" value="1"/>
</dbReference>
<dbReference type="SUPFAM" id="SSF53850">
    <property type="entry name" value="Periplasmic binding protein-like II"/>
    <property type="match status" value="1"/>
</dbReference>
<keyword evidence="2" id="KW-0813">Transport</keyword>
<comment type="similarity">
    <text evidence="1">Belongs to the bacterial solute-binding protein 3 family.</text>
</comment>
<evidence type="ECO:0000256" key="4">
    <source>
        <dbReference type="SAM" id="SignalP"/>
    </source>
</evidence>
<evidence type="ECO:0000313" key="7">
    <source>
        <dbReference type="EMBL" id="MBP2375828.1"/>
    </source>
</evidence>
<evidence type="ECO:0000259" key="6">
    <source>
        <dbReference type="SMART" id="SM00079"/>
    </source>
</evidence>
<gene>
    <name evidence="7" type="ORF">JOF46_003740</name>
</gene>
<feature type="chain" id="PRO_5045128149" evidence="4">
    <location>
        <begin position="24"/>
        <end position="313"/>
    </location>
</feature>
<organism evidence="7 8">
    <name type="scientific">Paeniglutamicibacter psychrophenolicus</name>
    <dbReference type="NCBI Taxonomy" id="257454"/>
    <lineage>
        <taxon>Bacteria</taxon>
        <taxon>Bacillati</taxon>
        <taxon>Actinomycetota</taxon>
        <taxon>Actinomycetes</taxon>
        <taxon>Micrococcales</taxon>
        <taxon>Micrococcaceae</taxon>
        <taxon>Paeniglutamicibacter</taxon>
    </lineage>
</organism>
<feature type="domain" description="Ionotropic glutamate receptor C-terminal" evidence="6">
    <location>
        <begin position="73"/>
        <end position="278"/>
    </location>
</feature>
<feature type="domain" description="Solute-binding protein family 3/N-terminal" evidence="5">
    <location>
        <begin position="73"/>
        <end position="296"/>
    </location>
</feature>
<dbReference type="PANTHER" id="PTHR30085:SF6">
    <property type="entry name" value="ABC TRANSPORTER GLUTAMINE-BINDING PROTEIN GLNH"/>
    <property type="match status" value="1"/>
</dbReference>
<evidence type="ECO:0000259" key="5">
    <source>
        <dbReference type="SMART" id="SM00062"/>
    </source>
</evidence>
<keyword evidence="8" id="KW-1185">Reference proteome</keyword>